<comment type="caution">
    <text evidence="1">The sequence shown here is derived from an EMBL/GenBank/DDBJ whole genome shotgun (WGS) entry which is preliminary data.</text>
</comment>
<protein>
    <submittedName>
        <fullName evidence="1">Uncharacterized protein</fullName>
    </submittedName>
</protein>
<evidence type="ECO:0000313" key="2">
    <source>
        <dbReference type="Proteomes" id="UP001054945"/>
    </source>
</evidence>
<dbReference type="EMBL" id="BPLR01006995">
    <property type="protein sequence ID" value="GIY13740.1"/>
    <property type="molecule type" value="Genomic_DNA"/>
</dbReference>
<gene>
    <name evidence="1" type="ORF">CEXT_191801</name>
</gene>
<organism evidence="1 2">
    <name type="scientific">Caerostris extrusa</name>
    <name type="common">Bark spider</name>
    <name type="synonym">Caerostris bankana</name>
    <dbReference type="NCBI Taxonomy" id="172846"/>
    <lineage>
        <taxon>Eukaryota</taxon>
        <taxon>Metazoa</taxon>
        <taxon>Ecdysozoa</taxon>
        <taxon>Arthropoda</taxon>
        <taxon>Chelicerata</taxon>
        <taxon>Arachnida</taxon>
        <taxon>Araneae</taxon>
        <taxon>Araneomorphae</taxon>
        <taxon>Entelegynae</taxon>
        <taxon>Araneoidea</taxon>
        <taxon>Araneidae</taxon>
        <taxon>Caerostris</taxon>
    </lineage>
</organism>
<feature type="non-terminal residue" evidence="1">
    <location>
        <position position="37"/>
    </location>
</feature>
<name>A0AAV4QW78_CAEEX</name>
<reference evidence="1 2" key="1">
    <citation type="submission" date="2021-06" db="EMBL/GenBank/DDBJ databases">
        <title>Caerostris extrusa draft genome.</title>
        <authorList>
            <person name="Kono N."/>
            <person name="Arakawa K."/>
        </authorList>
    </citation>
    <scope>NUCLEOTIDE SEQUENCE [LARGE SCALE GENOMIC DNA]</scope>
</reference>
<dbReference type="AlphaFoldDB" id="A0AAV4QW78"/>
<dbReference type="Proteomes" id="UP001054945">
    <property type="component" value="Unassembled WGS sequence"/>
</dbReference>
<sequence length="37" mass="4459">MLRLQRDFKPKNSLLTLSNFTESRRHATRSETLLLER</sequence>
<accession>A0AAV4QW78</accession>
<evidence type="ECO:0000313" key="1">
    <source>
        <dbReference type="EMBL" id="GIY13740.1"/>
    </source>
</evidence>
<keyword evidence="2" id="KW-1185">Reference proteome</keyword>
<proteinExistence type="predicted"/>